<dbReference type="SMART" id="SM00360">
    <property type="entry name" value="RRM"/>
    <property type="match status" value="1"/>
</dbReference>
<protein>
    <recommendedName>
        <fullName evidence="3">RRM domain-containing protein</fullName>
    </recommendedName>
</protein>
<dbReference type="EMBL" id="UYRU01001813">
    <property type="protein sequence ID" value="VDK32591.1"/>
    <property type="molecule type" value="Genomic_DNA"/>
</dbReference>
<accession>A0A3P6QL07</accession>
<evidence type="ECO:0000256" key="2">
    <source>
        <dbReference type="ARBA" id="ARBA00022884"/>
    </source>
</evidence>
<reference evidence="4 5" key="1">
    <citation type="submission" date="2018-11" db="EMBL/GenBank/DDBJ databases">
        <authorList>
            <consortium name="Pathogen Informatics"/>
        </authorList>
    </citation>
    <scope>NUCLEOTIDE SEQUENCE [LARGE SCALE GENOMIC DNA]</scope>
</reference>
<dbReference type="OrthoDB" id="6159137at2759"/>
<dbReference type="PANTHER" id="PTHR48032">
    <property type="entry name" value="RNA-BINDING PROTEIN MUSASHI HOMOLOG RBP6"/>
    <property type="match status" value="1"/>
</dbReference>
<evidence type="ECO:0000259" key="3">
    <source>
        <dbReference type="SMART" id="SM00360"/>
    </source>
</evidence>
<dbReference type="AlphaFoldDB" id="A0A3P6QL07"/>
<evidence type="ECO:0000313" key="5">
    <source>
        <dbReference type="Proteomes" id="UP000281553"/>
    </source>
</evidence>
<dbReference type="SUPFAM" id="SSF54928">
    <property type="entry name" value="RNA-binding domain, RBD"/>
    <property type="match status" value="2"/>
</dbReference>
<dbReference type="GO" id="GO:0003729">
    <property type="term" value="F:mRNA binding"/>
    <property type="evidence" value="ECO:0007669"/>
    <property type="project" value="TreeGrafter"/>
</dbReference>
<evidence type="ECO:0000313" key="4">
    <source>
        <dbReference type="EMBL" id="VDK32591.1"/>
    </source>
</evidence>
<keyword evidence="1" id="KW-0677">Repeat</keyword>
<dbReference type="InterPro" id="IPR012677">
    <property type="entry name" value="Nucleotide-bd_a/b_plait_sf"/>
</dbReference>
<dbReference type="GO" id="GO:0006417">
    <property type="term" value="P:regulation of translation"/>
    <property type="evidence" value="ECO:0007669"/>
    <property type="project" value="TreeGrafter"/>
</dbReference>
<organism evidence="4 5">
    <name type="scientific">Dibothriocephalus latus</name>
    <name type="common">Fish tapeworm</name>
    <name type="synonym">Diphyllobothrium latum</name>
    <dbReference type="NCBI Taxonomy" id="60516"/>
    <lineage>
        <taxon>Eukaryota</taxon>
        <taxon>Metazoa</taxon>
        <taxon>Spiralia</taxon>
        <taxon>Lophotrochozoa</taxon>
        <taxon>Platyhelminthes</taxon>
        <taxon>Cestoda</taxon>
        <taxon>Eucestoda</taxon>
        <taxon>Diphyllobothriidea</taxon>
        <taxon>Diphyllobothriidae</taxon>
        <taxon>Dibothriocephalus</taxon>
    </lineage>
</organism>
<proteinExistence type="predicted"/>
<dbReference type="Gene3D" id="3.30.70.330">
    <property type="match status" value="2"/>
</dbReference>
<keyword evidence="5" id="KW-1185">Reference proteome</keyword>
<keyword evidence="2" id="KW-0694">RNA-binding</keyword>
<name>A0A3P6QL07_DIBLA</name>
<sequence>MELHVDGVKSFITKEDLQTYFSRFGEDEGVIMNRNPVTNRYCGDAFIYFAYKWDEESICMMHHHIRGVQINVKQCISIVVDGDDDEYDDDDDSDHDFSVALSTSAEPNETVTLDISGAYEAYWKIRRYFEQFGNVVKLYLRRHPVTNWHYGRGFVKLRTTWNIETLIAMEHVISGVKVHVELPR</sequence>
<gene>
    <name evidence="4" type="ORF">DILT_LOCUS434</name>
</gene>
<dbReference type="PANTHER" id="PTHR48032:SF6">
    <property type="entry name" value="RNA-BINDING (RRM_RBD_RNP MOTIFS) FAMILY PROTEIN"/>
    <property type="match status" value="1"/>
</dbReference>
<dbReference type="InterPro" id="IPR035979">
    <property type="entry name" value="RBD_domain_sf"/>
</dbReference>
<dbReference type="InterPro" id="IPR000504">
    <property type="entry name" value="RRM_dom"/>
</dbReference>
<dbReference type="Proteomes" id="UP000281553">
    <property type="component" value="Unassembled WGS sequence"/>
</dbReference>
<evidence type="ECO:0000256" key="1">
    <source>
        <dbReference type="ARBA" id="ARBA00022737"/>
    </source>
</evidence>
<feature type="domain" description="RRM" evidence="3">
    <location>
        <begin position="2"/>
        <end position="73"/>
    </location>
</feature>